<dbReference type="SUPFAM" id="SSF51905">
    <property type="entry name" value="FAD/NAD(P)-binding domain"/>
    <property type="match status" value="1"/>
</dbReference>
<dbReference type="InterPro" id="IPR002938">
    <property type="entry name" value="FAD-bd"/>
</dbReference>
<evidence type="ECO:0000256" key="5">
    <source>
        <dbReference type="ARBA" id="ARBA00022827"/>
    </source>
</evidence>
<name>A0ABU3QVL5_9GAMM</name>
<evidence type="ECO:0000313" key="10">
    <source>
        <dbReference type="Proteomes" id="UP001257914"/>
    </source>
</evidence>
<dbReference type="InterPro" id="IPR051205">
    <property type="entry name" value="UbiH/COQ6_monooxygenase"/>
</dbReference>
<evidence type="ECO:0000256" key="4">
    <source>
        <dbReference type="ARBA" id="ARBA00022630"/>
    </source>
</evidence>
<accession>A0ABU3QVL5</accession>
<keyword evidence="7 9" id="KW-0503">Monooxygenase</keyword>
<dbReference type="PANTHER" id="PTHR43876:SF7">
    <property type="entry name" value="UBIQUINONE BIOSYNTHESIS MONOOXYGENASE COQ6, MITOCHONDRIAL"/>
    <property type="match status" value="1"/>
</dbReference>
<dbReference type="GO" id="GO:0004497">
    <property type="term" value="F:monooxygenase activity"/>
    <property type="evidence" value="ECO:0007669"/>
    <property type="project" value="UniProtKB-KW"/>
</dbReference>
<comment type="similarity">
    <text evidence="3">Belongs to the UbiH/COQ6 family.</text>
</comment>
<dbReference type="Proteomes" id="UP001257914">
    <property type="component" value="Unassembled WGS sequence"/>
</dbReference>
<proteinExistence type="inferred from homology"/>
<dbReference type="InterPro" id="IPR010971">
    <property type="entry name" value="UbiH/COQ6"/>
</dbReference>
<dbReference type="Pfam" id="PF01494">
    <property type="entry name" value="FAD_binding_3"/>
    <property type="match status" value="1"/>
</dbReference>
<feature type="domain" description="FAD-binding" evidence="8">
    <location>
        <begin position="4"/>
        <end position="333"/>
    </location>
</feature>
<comment type="cofactor">
    <cofactor evidence="1">
        <name>FAD</name>
        <dbReference type="ChEBI" id="CHEBI:57692"/>
    </cofactor>
</comment>
<evidence type="ECO:0000256" key="1">
    <source>
        <dbReference type="ARBA" id="ARBA00001974"/>
    </source>
</evidence>
<keyword evidence="6" id="KW-0560">Oxidoreductase</keyword>
<sequence>MISTDITIIGGGCVGLTAAIGLANNGFNVTVVDAATDHTELTTPELRVSAISAASENIFRALGNWQHLDQSRFAPYTKMSVWDKDSFGKIEFDSAQISEPRLGHIIENNNIRNSLITLARSHANIQLLFDNKVNSLHTTNNQQNQTQQVYITLEDGTPIISKLLVAADGAHSWVRKQLKTPMVFSDYDHHALVATIQTTEPHQACARQVFLNTGPLALLPLQITGQDQEQNLEPNQCSIVWSSSPEHVQQLKDMTEQEFNQSITAATDSVLGPITLTSQRVSYPLTMRYAKQWINQGVIFMGDAAHTIHPLAGLGMNLGLLDAASLVQVLATPTLLSAEKSGELNKQLRKYQGWRKAEAQTYIAAMAALKSLFEGDNKFKKLIRGFGLLITNKTDVVKHKIIQQAMGITGDLPDLAKVKDTI</sequence>
<keyword evidence="10" id="KW-1185">Reference proteome</keyword>
<gene>
    <name evidence="9" type="ORF">RT723_00230</name>
</gene>
<protein>
    <submittedName>
        <fullName evidence="9">FAD-dependent monooxygenase</fullName>
    </submittedName>
</protein>
<reference evidence="9 10" key="1">
    <citation type="submission" date="2023-10" db="EMBL/GenBank/DDBJ databases">
        <title>Psychrosphaera aquimaarina strain SW33 isolated from seawater.</title>
        <authorList>
            <person name="Bayburt H."/>
            <person name="Kim J.M."/>
            <person name="Choi B.J."/>
            <person name="Jeon C.O."/>
        </authorList>
    </citation>
    <scope>NUCLEOTIDE SEQUENCE [LARGE SCALE GENOMIC DNA]</scope>
    <source>
        <strain evidence="9 10">KCTC 52743</strain>
    </source>
</reference>
<dbReference type="Gene3D" id="3.50.50.60">
    <property type="entry name" value="FAD/NAD(P)-binding domain"/>
    <property type="match status" value="2"/>
</dbReference>
<comment type="pathway">
    <text evidence="2">Cofactor biosynthesis; ubiquinone biosynthesis.</text>
</comment>
<dbReference type="EMBL" id="JAWCUA010000001">
    <property type="protein sequence ID" value="MDU0111469.1"/>
    <property type="molecule type" value="Genomic_DNA"/>
</dbReference>
<keyword evidence="4" id="KW-0285">Flavoprotein</keyword>
<organism evidence="9 10">
    <name type="scientific">Psychrosphaera aquimarina</name>
    <dbReference type="NCBI Taxonomy" id="2044854"/>
    <lineage>
        <taxon>Bacteria</taxon>
        <taxon>Pseudomonadati</taxon>
        <taxon>Pseudomonadota</taxon>
        <taxon>Gammaproteobacteria</taxon>
        <taxon>Alteromonadales</taxon>
        <taxon>Pseudoalteromonadaceae</taxon>
        <taxon>Psychrosphaera</taxon>
    </lineage>
</organism>
<dbReference type="RefSeq" id="WP_315945429.1">
    <property type="nucleotide sequence ID" value="NZ_JAWCUA010000001.1"/>
</dbReference>
<dbReference type="PANTHER" id="PTHR43876">
    <property type="entry name" value="UBIQUINONE BIOSYNTHESIS MONOOXYGENASE COQ6, MITOCHONDRIAL"/>
    <property type="match status" value="1"/>
</dbReference>
<dbReference type="NCBIfam" id="TIGR01988">
    <property type="entry name" value="Ubi-OHases"/>
    <property type="match status" value="1"/>
</dbReference>
<dbReference type="PRINTS" id="PR00420">
    <property type="entry name" value="RNGMNOXGNASE"/>
</dbReference>
<comment type="caution">
    <text evidence="9">The sequence shown here is derived from an EMBL/GenBank/DDBJ whole genome shotgun (WGS) entry which is preliminary data.</text>
</comment>
<evidence type="ECO:0000256" key="7">
    <source>
        <dbReference type="ARBA" id="ARBA00023033"/>
    </source>
</evidence>
<keyword evidence="5" id="KW-0274">FAD</keyword>
<evidence type="ECO:0000256" key="2">
    <source>
        <dbReference type="ARBA" id="ARBA00004749"/>
    </source>
</evidence>
<dbReference type="InterPro" id="IPR036188">
    <property type="entry name" value="FAD/NAD-bd_sf"/>
</dbReference>
<evidence type="ECO:0000256" key="3">
    <source>
        <dbReference type="ARBA" id="ARBA00005349"/>
    </source>
</evidence>
<evidence type="ECO:0000259" key="8">
    <source>
        <dbReference type="Pfam" id="PF01494"/>
    </source>
</evidence>
<evidence type="ECO:0000256" key="6">
    <source>
        <dbReference type="ARBA" id="ARBA00023002"/>
    </source>
</evidence>
<evidence type="ECO:0000313" key="9">
    <source>
        <dbReference type="EMBL" id="MDU0111469.1"/>
    </source>
</evidence>